<name>A0ABN8P1F4_9CNID</name>
<comment type="caution">
    <text evidence="2">The sequence shown here is derived from an EMBL/GenBank/DDBJ whole genome shotgun (WGS) entry which is preliminary data.</text>
</comment>
<organism evidence="2 3">
    <name type="scientific">Porites lobata</name>
    <dbReference type="NCBI Taxonomy" id="104759"/>
    <lineage>
        <taxon>Eukaryota</taxon>
        <taxon>Metazoa</taxon>
        <taxon>Cnidaria</taxon>
        <taxon>Anthozoa</taxon>
        <taxon>Hexacorallia</taxon>
        <taxon>Scleractinia</taxon>
        <taxon>Fungiina</taxon>
        <taxon>Poritidae</taxon>
        <taxon>Porites</taxon>
    </lineage>
</organism>
<evidence type="ECO:0000313" key="2">
    <source>
        <dbReference type="EMBL" id="CAH3129251.1"/>
    </source>
</evidence>
<evidence type="ECO:0000256" key="1">
    <source>
        <dbReference type="SAM" id="MobiDB-lite"/>
    </source>
</evidence>
<gene>
    <name evidence="2" type="ORF">PLOB_00034052</name>
</gene>
<sequence>MGNHYTQESRFNAKKAWVDLGPSEKSSGMTYVALSRVKKLEDLMVEPMTLDRLQAPKKMCNLNYRLKEEERLDGLAQDTLDKFLFFCYRFFVERMSKREPDLNSVICCLFNMNLLIFSLESLCGFIHNLSPVKRSKRTDWFEFHLQTSPSKVQRVVGFNIPSHSTFSGHNKSKTPVLLSNTKKNDSNKDIIFNQQSIVRSAPAFDIDFDYSPDIAASESSSSSVQPATTITLEQVPTLKINQKVNVTATISLGSEQPKPVEVKSTQKDDARQRGLCLRR</sequence>
<protein>
    <submittedName>
        <fullName evidence="2">Uncharacterized protein</fullName>
    </submittedName>
</protein>
<reference evidence="2 3" key="1">
    <citation type="submission" date="2022-05" db="EMBL/GenBank/DDBJ databases">
        <authorList>
            <consortium name="Genoscope - CEA"/>
            <person name="William W."/>
        </authorList>
    </citation>
    <scope>NUCLEOTIDE SEQUENCE [LARGE SCALE GENOMIC DNA]</scope>
</reference>
<accession>A0ABN8P1F4</accession>
<evidence type="ECO:0000313" key="3">
    <source>
        <dbReference type="Proteomes" id="UP001159405"/>
    </source>
</evidence>
<dbReference type="EMBL" id="CALNXK010000046">
    <property type="protein sequence ID" value="CAH3129251.1"/>
    <property type="molecule type" value="Genomic_DNA"/>
</dbReference>
<proteinExistence type="predicted"/>
<feature type="region of interest" description="Disordered" evidence="1">
    <location>
        <begin position="256"/>
        <end position="279"/>
    </location>
</feature>
<keyword evidence="3" id="KW-1185">Reference proteome</keyword>
<feature type="compositionally biased region" description="Basic and acidic residues" evidence="1">
    <location>
        <begin position="258"/>
        <end position="272"/>
    </location>
</feature>
<dbReference type="Proteomes" id="UP001159405">
    <property type="component" value="Unassembled WGS sequence"/>
</dbReference>